<dbReference type="AlphaFoldDB" id="A0AAE1SP69"/>
<proteinExistence type="predicted"/>
<accession>A0AAE1SP69</accession>
<gene>
    <name evidence="2" type="ORF">RND71_008866</name>
</gene>
<feature type="domain" description="U3 small nucleolar RNA-associated protein 13 C-terminal" evidence="1">
    <location>
        <begin position="38"/>
        <end position="105"/>
    </location>
</feature>
<dbReference type="Proteomes" id="UP001291623">
    <property type="component" value="Unassembled WGS sequence"/>
</dbReference>
<reference evidence="2" key="1">
    <citation type="submission" date="2023-12" db="EMBL/GenBank/DDBJ databases">
        <title>Genome assembly of Anisodus tanguticus.</title>
        <authorList>
            <person name="Wang Y.-J."/>
        </authorList>
    </citation>
    <scope>NUCLEOTIDE SEQUENCE</scope>
    <source>
        <strain evidence="2">KB-2021</strain>
        <tissue evidence="2">Leaf</tissue>
    </source>
</reference>
<dbReference type="GO" id="GO:0006364">
    <property type="term" value="P:rRNA processing"/>
    <property type="evidence" value="ECO:0007669"/>
    <property type="project" value="InterPro"/>
</dbReference>
<evidence type="ECO:0000259" key="1">
    <source>
        <dbReference type="Pfam" id="PF08625"/>
    </source>
</evidence>
<dbReference type="InterPro" id="IPR013934">
    <property type="entry name" value="Utp13_C"/>
</dbReference>
<evidence type="ECO:0000313" key="2">
    <source>
        <dbReference type="EMBL" id="KAK4373482.1"/>
    </source>
</evidence>
<keyword evidence="3" id="KW-1185">Reference proteome</keyword>
<name>A0AAE1SP69_9SOLA</name>
<dbReference type="EMBL" id="JAVYJV010000004">
    <property type="protein sequence ID" value="KAK4373482.1"/>
    <property type="molecule type" value="Genomic_DNA"/>
</dbReference>
<dbReference type="Pfam" id="PF08625">
    <property type="entry name" value="Utp13"/>
    <property type="match status" value="1"/>
</dbReference>
<comment type="caution">
    <text evidence="2">The sequence shown here is derived from an EMBL/GenBank/DDBJ whole genome shotgun (WGS) entry which is preliminary data.</text>
</comment>
<sequence>MKLSVRLTAQLVSRRYLEQNSEFSAVSHRFVKEWANKHPAKAQLAHGRKGDAGDQIGKALNALAEEEFRLLGEYVREWNTKPKSCHIAQFVLSRVLRLPPTKILEVPLCFPPKY</sequence>
<evidence type="ECO:0000313" key="3">
    <source>
        <dbReference type="Proteomes" id="UP001291623"/>
    </source>
</evidence>
<organism evidence="2 3">
    <name type="scientific">Anisodus tanguticus</name>
    <dbReference type="NCBI Taxonomy" id="243964"/>
    <lineage>
        <taxon>Eukaryota</taxon>
        <taxon>Viridiplantae</taxon>
        <taxon>Streptophyta</taxon>
        <taxon>Embryophyta</taxon>
        <taxon>Tracheophyta</taxon>
        <taxon>Spermatophyta</taxon>
        <taxon>Magnoliopsida</taxon>
        <taxon>eudicotyledons</taxon>
        <taxon>Gunneridae</taxon>
        <taxon>Pentapetalae</taxon>
        <taxon>asterids</taxon>
        <taxon>lamiids</taxon>
        <taxon>Solanales</taxon>
        <taxon>Solanaceae</taxon>
        <taxon>Solanoideae</taxon>
        <taxon>Hyoscyameae</taxon>
        <taxon>Anisodus</taxon>
    </lineage>
</organism>
<protein>
    <recommendedName>
        <fullName evidence="1">U3 small nucleolar RNA-associated protein 13 C-terminal domain-containing protein</fullName>
    </recommendedName>
</protein>
<dbReference type="GO" id="GO:0032040">
    <property type="term" value="C:small-subunit processome"/>
    <property type="evidence" value="ECO:0007669"/>
    <property type="project" value="InterPro"/>
</dbReference>